<feature type="signal peptide" evidence="11">
    <location>
        <begin position="1"/>
        <end position="25"/>
    </location>
</feature>
<evidence type="ECO:0000256" key="4">
    <source>
        <dbReference type="ARBA" id="ARBA00022605"/>
    </source>
</evidence>
<evidence type="ECO:0000256" key="3">
    <source>
        <dbReference type="ARBA" id="ARBA00012640"/>
    </source>
</evidence>
<organism evidence="12 13">
    <name type="scientific">Candidatus Desulfovibrio intestinipullorum</name>
    <dbReference type="NCBI Taxonomy" id="2838536"/>
    <lineage>
        <taxon>Bacteria</taxon>
        <taxon>Pseudomonadati</taxon>
        <taxon>Thermodesulfobacteriota</taxon>
        <taxon>Desulfovibrionia</taxon>
        <taxon>Desulfovibrionales</taxon>
        <taxon>Desulfovibrionaceae</taxon>
        <taxon>Desulfovibrio</taxon>
    </lineage>
</organism>
<evidence type="ECO:0000256" key="5">
    <source>
        <dbReference type="ARBA" id="ARBA00022723"/>
    </source>
</evidence>
<keyword evidence="5" id="KW-0479">Metal-binding</keyword>
<keyword evidence="7" id="KW-0460">Magnesium</keyword>
<dbReference type="EC" id="3.1.3.3" evidence="3"/>
<sequence length="474" mass="52656">MRLFKSMFCAGILLAVFTVAGLAQAQDKVTLLTSKNWDPIVKATLNDTMTRFGHTARDYDPSIRPYAVFDFDNTVSILDVEEQLAIYQLEHLRFAIKPDKMYEVLTTGIPDVNMDLGKDYGNLTVAKVARDAAAAYKRLYDKGYVAADTSRQARQKEWLASDDWKEFATKARWLYSAIGDTMDVSVSYPWITYWFTGMSPKEVYTLAYTAFTDYAKKSEKADFWKKCKWTSPASYPGSVAGSLSVSYNQGITVSPELLELFAALEANGIDAWICSASYVDVINAAVKAFNIPGVDGVVAMTNKKVNGVYTNEYDYDFHAQTQGPGKAESIDKVVRPLYRNQGPVLVAFDSQGDFNFCTVYKDTVTGLGLNRARKDDAGILAAIAVYQNQKKLTLADTMKSGDIRYVLQGRNENGGKLWARPEVQALGKKSPELLSAKAEGWLKMLNEGTTPAQLVNKAPELTGKLKTFEGYKTR</sequence>
<comment type="cofactor">
    <cofactor evidence="1">
        <name>Mg(2+)</name>
        <dbReference type="ChEBI" id="CHEBI:18420"/>
    </cofactor>
</comment>
<evidence type="ECO:0000313" key="13">
    <source>
        <dbReference type="Proteomes" id="UP000886752"/>
    </source>
</evidence>
<dbReference type="GO" id="GO:0036424">
    <property type="term" value="F:L-phosphoserine phosphatase activity"/>
    <property type="evidence" value="ECO:0007669"/>
    <property type="project" value="TreeGrafter"/>
</dbReference>
<evidence type="ECO:0000256" key="7">
    <source>
        <dbReference type="ARBA" id="ARBA00022842"/>
    </source>
</evidence>
<comment type="catalytic activity">
    <reaction evidence="10">
        <text>O-phospho-D-serine + H2O = D-serine + phosphate</text>
        <dbReference type="Rhea" id="RHEA:24873"/>
        <dbReference type="ChEBI" id="CHEBI:15377"/>
        <dbReference type="ChEBI" id="CHEBI:35247"/>
        <dbReference type="ChEBI" id="CHEBI:43474"/>
        <dbReference type="ChEBI" id="CHEBI:58680"/>
        <dbReference type="EC" id="3.1.3.3"/>
    </reaction>
</comment>
<dbReference type="AlphaFoldDB" id="A0A9D1TQ53"/>
<dbReference type="Gene3D" id="1.20.1440.320">
    <property type="match status" value="1"/>
</dbReference>
<evidence type="ECO:0000256" key="1">
    <source>
        <dbReference type="ARBA" id="ARBA00001946"/>
    </source>
</evidence>
<comment type="caution">
    <text evidence="12">The sequence shown here is derived from an EMBL/GenBank/DDBJ whole genome shotgun (WGS) entry which is preliminary data.</text>
</comment>
<dbReference type="Gene3D" id="3.40.50.1000">
    <property type="entry name" value="HAD superfamily/HAD-like"/>
    <property type="match status" value="1"/>
</dbReference>
<evidence type="ECO:0000256" key="9">
    <source>
        <dbReference type="ARBA" id="ARBA00048138"/>
    </source>
</evidence>
<feature type="chain" id="PRO_5038933383" description="phosphoserine phosphatase" evidence="11">
    <location>
        <begin position="26"/>
        <end position="474"/>
    </location>
</feature>
<protein>
    <recommendedName>
        <fullName evidence="3">phosphoserine phosphatase</fullName>
        <ecNumber evidence="3">3.1.3.3</ecNumber>
    </recommendedName>
</protein>
<evidence type="ECO:0000256" key="6">
    <source>
        <dbReference type="ARBA" id="ARBA00022801"/>
    </source>
</evidence>
<evidence type="ECO:0000256" key="2">
    <source>
        <dbReference type="ARBA" id="ARBA00005135"/>
    </source>
</evidence>
<dbReference type="InterPro" id="IPR050582">
    <property type="entry name" value="HAD-like_SerB"/>
</dbReference>
<dbReference type="Proteomes" id="UP000886752">
    <property type="component" value="Unassembled WGS sequence"/>
</dbReference>
<reference evidence="12" key="1">
    <citation type="journal article" date="2021" name="PeerJ">
        <title>Extensive microbial diversity within the chicken gut microbiome revealed by metagenomics and culture.</title>
        <authorList>
            <person name="Gilroy R."/>
            <person name="Ravi A."/>
            <person name="Getino M."/>
            <person name="Pursley I."/>
            <person name="Horton D.L."/>
            <person name="Alikhan N.F."/>
            <person name="Baker D."/>
            <person name="Gharbi K."/>
            <person name="Hall N."/>
            <person name="Watson M."/>
            <person name="Adriaenssens E.M."/>
            <person name="Foster-Nyarko E."/>
            <person name="Jarju S."/>
            <person name="Secka A."/>
            <person name="Antonio M."/>
            <person name="Oren A."/>
            <person name="Chaudhuri R.R."/>
            <person name="La Ragione R."/>
            <person name="Hildebrand F."/>
            <person name="Pallen M.J."/>
        </authorList>
    </citation>
    <scope>NUCLEOTIDE SEQUENCE</scope>
    <source>
        <strain evidence="12">ChiHecec2B26-446</strain>
    </source>
</reference>
<dbReference type="PANTHER" id="PTHR43344">
    <property type="entry name" value="PHOSPHOSERINE PHOSPHATASE"/>
    <property type="match status" value="1"/>
</dbReference>
<name>A0A9D1TQ53_9BACT</name>
<keyword evidence="8" id="KW-0718">Serine biosynthesis</keyword>
<evidence type="ECO:0000313" key="12">
    <source>
        <dbReference type="EMBL" id="HIW00757.1"/>
    </source>
</evidence>
<evidence type="ECO:0000256" key="8">
    <source>
        <dbReference type="ARBA" id="ARBA00023299"/>
    </source>
</evidence>
<comment type="pathway">
    <text evidence="2">Amino-acid biosynthesis; L-serine biosynthesis; L-serine from 3-phospho-D-glycerate: step 3/3.</text>
</comment>
<evidence type="ECO:0000256" key="11">
    <source>
        <dbReference type="SAM" id="SignalP"/>
    </source>
</evidence>
<keyword evidence="4" id="KW-0028">Amino-acid biosynthesis</keyword>
<gene>
    <name evidence="12" type="ORF">H9894_06150</name>
</gene>
<dbReference type="GO" id="GO:0005737">
    <property type="term" value="C:cytoplasm"/>
    <property type="evidence" value="ECO:0007669"/>
    <property type="project" value="TreeGrafter"/>
</dbReference>
<dbReference type="GO" id="GO:0000287">
    <property type="term" value="F:magnesium ion binding"/>
    <property type="evidence" value="ECO:0007669"/>
    <property type="project" value="TreeGrafter"/>
</dbReference>
<keyword evidence="11" id="KW-0732">Signal</keyword>
<comment type="catalytic activity">
    <reaction evidence="9">
        <text>O-phospho-L-serine + H2O = L-serine + phosphate</text>
        <dbReference type="Rhea" id="RHEA:21208"/>
        <dbReference type="ChEBI" id="CHEBI:15377"/>
        <dbReference type="ChEBI" id="CHEBI:33384"/>
        <dbReference type="ChEBI" id="CHEBI:43474"/>
        <dbReference type="ChEBI" id="CHEBI:57524"/>
        <dbReference type="EC" id="3.1.3.3"/>
    </reaction>
</comment>
<accession>A0A9D1TQ53</accession>
<evidence type="ECO:0000256" key="10">
    <source>
        <dbReference type="ARBA" id="ARBA00048523"/>
    </source>
</evidence>
<proteinExistence type="predicted"/>
<dbReference type="InterPro" id="IPR023214">
    <property type="entry name" value="HAD_sf"/>
</dbReference>
<reference evidence="12" key="2">
    <citation type="submission" date="2021-04" db="EMBL/GenBank/DDBJ databases">
        <authorList>
            <person name="Gilroy R."/>
        </authorList>
    </citation>
    <scope>NUCLEOTIDE SEQUENCE</scope>
    <source>
        <strain evidence="12">ChiHecec2B26-446</strain>
    </source>
</reference>
<dbReference type="GO" id="GO:0006564">
    <property type="term" value="P:L-serine biosynthetic process"/>
    <property type="evidence" value="ECO:0007669"/>
    <property type="project" value="UniProtKB-KW"/>
</dbReference>
<dbReference type="EMBL" id="DXHV01000060">
    <property type="protein sequence ID" value="HIW00757.1"/>
    <property type="molecule type" value="Genomic_DNA"/>
</dbReference>
<dbReference type="SUPFAM" id="SSF56784">
    <property type="entry name" value="HAD-like"/>
    <property type="match status" value="1"/>
</dbReference>
<dbReference type="InterPro" id="IPR036412">
    <property type="entry name" value="HAD-like_sf"/>
</dbReference>
<dbReference type="PANTHER" id="PTHR43344:SF2">
    <property type="entry name" value="PHOSPHOSERINE PHOSPHATASE"/>
    <property type="match status" value="1"/>
</dbReference>
<keyword evidence="6 12" id="KW-0378">Hydrolase</keyword>